<dbReference type="Gene3D" id="3.30.565.10">
    <property type="entry name" value="Histidine kinase-like ATPase, C-terminal domain"/>
    <property type="match status" value="1"/>
</dbReference>
<dbReference type="Gene3D" id="3.30.450.20">
    <property type="entry name" value="PAS domain"/>
    <property type="match status" value="1"/>
</dbReference>
<evidence type="ECO:0000256" key="3">
    <source>
        <dbReference type="ARBA" id="ARBA00022553"/>
    </source>
</evidence>
<comment type="caution">
    <text evidence="10">The sequence shown here is derived from an EMBL/GenBank/DDBJ whole genome shotgun (WGS) entry which is preliminary data.</text>
</comment>
<dbReference type="GO" id="GO:0005524">
    <property type="term" value="F:ATP binding"/>
    <property type="evidence" value="ECO:0007669"/>
    <property type="project" value="UniProtKB-KW"/>
</dbReference>
<dbReference type="Proteomes" id="UP000473885">
    <property type="component" value="Unassembled WGS sequence"/>
</dbReference>
<comment type="catalytic activity">
    <reaction evidence="1">
        <text>ATP + protein L-histidine = ADP + protein N-phospho-L-histidine.</text>
        <dbReference type="EC" id="2.7.13.3"/>
    </reaction>
</comment>
<dbReference type="Gene3D" id="1.10.287.130">
    <property type="match status" value="1"/>
</dbReference>
<evidence type="ECO:0000256" key="7">
    <source>
        <dbReference type="ARBA" id="ARBA00022840"/>
    </source>
</evidence>
<dbReference type="InterPro" id="IPR036097">
    <property type="entry name" value="HisK_dim/P_sf"/>
</dbReference>
<dbReference type="SUPFAM" id="SSF47384">
    <property type="entry name" value="Homodimeric domain of signal transducing histidine kinase"/>
    <property type="match status" value="1"/>
</dbReference>
<evidence type="ECO:0000313" key="11">
    <source>
        <dbReference type="Proteomes" id="UP000473885"/>
    </source>
</evidence>
<keyword evidence="7" id="KW-0067">ATP-binding</keyword>
<name>A0A6M0R9C6_9CLOT</name>
<dbReference type="Pfam" id="PF02518">
    <property type="entry name" value="HATPase_c"/>
    <property type="match status" value="1"/>
</dbReference>
<dbReference type="SMART" id="SM00387">
    <property type="entry name" value="HATPase_c"/>
    <property type="match status" value="1"/>
</dbReference>
<evidence type="ECO:0000256" key="4">
    <source>
        <dbReference type="ARBA" id="ARBA00022679"/>
    </source>
</evidence>
<gene>
    <name evidence="10" type="ORF">FDF74_06400</name>
</gene>
<dbReference type="InterPro" id="IPR035965">
    <property type="entry name" value="PAS-like_dom_sf"/>
</dbReference>
<dbReference type="CDD" id="cd00082">
    <property type="entry name" value="HisKA"/>
    <property type="match status" value="1"/>
</dbReference>
<dbReference type="EC" id="2.7.13.3" evidence="2"/>
<dbReference type="PRINTS" id="PR00344">
    <property type="entry name" value="BCTRLSENSOR"/>
</dbReference>
<proteinExistence type="predicted"/>
<dbReference type="EMBL" id="SXDP01000004">
    <property type="protein sequence ID" value="NEZ46843.1"/>
    <property type="molecule type" value="Genomic_DNA"/>
</dbReference>
<dbReference type="PANTHER" id="PTHR43547">
    <property type="entry name" value="TWO-COMPONENT HISTIDINE KINASE"/>
    <property type="match status" value="1"/>
</dbReference>
<evidence type="ECO:0000256" key="8">
    <source>
        <dbReference type="ARBA" id="ARBA00023012"/>
    </source>
</evidence>
<dbReference type="OrthoDB" id="9813394at2"/>
<reference evidence="10 11" key="1">
    <citation type="submission" date="2019-04" db="EMBL/GenBank/DDBJ databases">
        <title>Genome sequencing of Clostridium botulinum Groups I-IV and Clostridium butyricum.</title>
        <authorList>
            <person name="Brunt J."/>
            <person name="Van Vliet A.H.M."/>
            <person name="Stringer S.C."/>
            <person name="Carter A.T."/>
            <person name="Peck M.W."/>
        </authorList>
    </citation>
    <scope>NUCLEOTIDE SEQUENCE [LARGE SCALE GENOMIC DNA]</scope>
    <source>
        <strain evidence="10 11">IFR 18/094</strain>
    </source>
</reference>
<evidence type="ECO:0000256" key="1">
    <source>
        <dbReference type="ARBA" id="ARBA00000085"/>
    </source>
</evidence>
<dbReference type="InterPro" id="IPR003661">
    <property type="entry name" value="HisK_dim/P_dom"/>
</dbReference>
<keyword evidence="8" id="KW-0902">Two-component regulatory system</keyword>
<keyword evidence="5" id="KW-0547">Nucleotide-binding</keyword>
<organism evidence="10 11">
    <name type="scientific">Clostridium niameyense</name>
    <dbReference type="NCBI Taxonomy" id="1622073"/>
    <lineage>
        <taxon>Bacteria</taxon>
        <taxon>Bacillati</taxon>
        <taxon>Bacillota</taxon>
        <taxon>Clostridia</taxon>
        <taxon>Eubacteriales</taxon>
        <taxon>Clostridiaceae</taxon>
        <taxon>Clostridium</taxon>
    </lineage>
</organism>
<dbReference type="SMART" id="SM00388">
    <property type="entry name" value="HisKA"/>
    <property type="match status" value="1"/>
</dbReference>
<dbReference type="GO" id="GO:0000155">
    <property type="term" value="F:phosphorelay sensor kinase activity"/>
    <property type="evidence" value="ECO:0007669"/>
    <property type="project" value="InterPro"/>
</dbReference>
<dbReference type="InterPro" id="IPR036890">
    <property type="entry name" value="HATPase_C_sf"/>
</dbReference>
<evidence type="ECO:0000313" key="10">
    <source>
        <dbReference type="EMBL" id="NEZ46843.1"/>
    </source>
</evidence>
<dbReference type="SUPFAM" id="SSF55874">
    <property type="entry name" value="ATPase domain of HSP90 chaperone/DNA topoisomerase II/histidine kinase"/>
    <property type="match status" value="1"/>
</dbReference>
<dbReference type="InterPro" id="IPR003594">
    <property type="entry name" value="HATPase_dom"/>
</dbReference>
<dbReference type="PROSITE" id="PS50109">
    <property type="entry name" value="HIS_KIN"/>
    <property type="match status" value="1"/>
</dbReference>
<dbReference type="FunFam" id="3.30.565.10:FF:000037">
    <property type="entry name" value="Hybrid sensor histidine kinase/response regulator"/>
    <property type="match status" value="1"/>
</dbReference>
<evidence type="ECO:0000256" key="6">
    <source>
        <dbReference type="ARBA" id="ARBA00022777"/>
    </source>
</evidence>
<sequence length="429" mass="49218">MGDFTKKGGENMETRSNINDQEKFVNLLVANKQIYEFLDKNYCALDFLSDVIFIFKNRRIFFLNKAALDVIGETSLDKVKNKYLGELVHMDNETIDLIKHKLKTLYDGGQFTLKECKLVNKNNELIYLSSKFIFLDNYNGEDMLIWIAKDVTSAKVIKDKLYELDKLNKFNKEKTNEISNISHDLRTPLNIILSTIQLIEKIYKDNKGRQYEKFSEYIKIMTQNCYRLTKLINNIIDSSKIDNGFFNLNLKNYNIVEIVENITLSSVPYAQSKNIQIIFDTNIEEKILAFDADKIERVMLNLLSNAIKFTPIGGEIFVKVLDDGDFIIISVKDSGVGIPNTIQKKIFEKFNQGNCSSYRKSQGSGIGLFIVKSFIEAHGGAIKVDSKIDKGSKFTIKLPVKVLECKNEHNIKNKNSNPHINIEFSDIEV</sequence>
<dbReference type="PANTHER" id="PTHR43547:SF2">
    <property type="entry name" value="HYBRID SIGNAL TRANSDUCTION HISTIDINE KINASE C"/>
    <property type="match status" value="1"/>
</dbReference>
<dbReference type="InterPro" id="IPR005467">
    <property type="entry name" value="His_kinase_dom"/>
</dbReference>
<keyword evidence="4" id="KW-0808">Transferase</keyword>
<dbReference type="InterPro" id="IPR004358">
    <property type="entry name" value="Sig_transdc_His_kin-like_C"/>
</dbReference>
<dbReference type="AlphaFoldDB" id="A0A6M0R9C6"/>
<dbReference type="Pfam" id="PF00512">
    <property type="entry name" value="HisKA"/>
    <property type="match status" value="1"/>
</dbReference>
<keyword evidence="3" id="KW-0597">Phosphoprotein</keyword>
<accession>A0A6M0R9C6</accession>
<evidence type="ECO:0000259" key="9">
    <source>
        <dbReference type="PROSITE" id="PS50109"/>
    </source>
</evidence>
<evidence type="ECO:0000256" key="5">
    <source>
        <dbReference type="ARBA" id="ARBA00022741"/>
    </source>
</evidence>
<protein>
    <recommendedName>
        <fullName evidence="2">histidine kinase</fullName>
        <ecNumber evidence="2">2.7.13.3</ecNumber>
    </recommendedName>
</protein>
<feature type="domain" description="Histidine kinase" evidence="9">
    <location>
        <begin position="180"/>
        <end position="402"/>
    </location>
</feature>
<keyword evidence="6 10" id="KW-0418">Kinase</keyword>
<evidence type="ECO:0000256" key="2">
    <source>
        <dbReference type="ARBA" id="ARBA00012438"/>
    </source>
</evidence>
<keyword evidence="11" id="KW-1185">Reference proteome</keyword>
<dbReference type="SUPFAM" id="SSF55785">
    <property type="entry name" value="PYP-like sensor domain (PAS domain)"/>
    <property type="match status" value="1"/>
</dbReference>